<dbReference type="InterPro" id="IPR001525">
    <property type="entry name" value="C5_MeTfrase"/>
</dbReference>
<dbReference type="Pfam" id="PF00145">
    <property type="entry name" value="DNA_methylase"/>
    <property type="match status" value="1"/>
</dbReference>
<feature type="compositionally biased region" description="Low complexity" evidence="9">
    <location>
        <begin position="95"/>
        <end position="106"/>
    </location>
</feature>
<evidence type="ECO:0000256" key="6">
    <source>
        <dbReference type="ARBA" id="ARBA00022737"/>
    </source>
</evidence>
<sequence>MQYLENGSSVDSIDWDTDDELELEFLQETGFDQTAISSSSSSRNPGIVDHFVAMGFDEEMVVRALKDNDEDDPEGILNCLLSYPVIENFPEEHPASPSSSSGTPFPYDDGSDCDSAFVNEEEDVTKDALSHLSGMGYRYIDAREAIKQCGSDASLDELIDFIFAAQTATIYSPTPTASPKKRKLTEVTFRERPQKLVKRVNLRESVTLHNKMIGFGVPGCSMVIRSRVITKSALGPPFFYYENVALTPKGVWDNISRFLYDIKPEFVDSIHFSAAARKRGYIHNLPIENRRPLLPIPPKTIHEALPEMKNWWPVWDTRKKLNCLLTSIASARLAEKIRKLVESGRPSESDKKFVINQCKKWNLVWVGKNKVAVLEPKEMELLLGFPQNHTRGVSRGDRYKALGNTFQIDTVAYHLSVLKPMYPQGMTVLSLFSGIGGAEVALHRLGIPLKTVVSVEISYVNRKILEDWWEQTEQAGRLIHVDDVQKVDHSMISQWITEFGGFDLLIGGSPCNNLAGRNRMSRNGLQGEHSSLFFHYYRILDAVRTMMRGR</sequence>
<gene>
    <name evidence="12" type="ORF">RND81_07G194100</name>
</gene>
<dbReference type="SUPFAM" id="SSF53335">
    <property type="entry name" value="S-adenosyl-L-methionine-dependent methyltransferases"/>
    <property type="match status" value="2"/>
</dbReference>
<keyword evidence="3" id="KW-0489">Methyltransferase</keyword>
<evidence type="ECO:0000256" key="8">
    <source>
        <dbReference type="ARBA" id="ARBA00023242"/>
    </source>
</evidence>
<dbReference type="GO" id="GO:0032259">
    <property type="term" value="P:methylation"/>
    <property type="evidence" value="ECO:0007669"/>
    <property type="project" value="UniProtKB-KW"/>
</dbReference>
<keyword evidence="8" id="KW-0539">Nucleus</keyword>
<evidence type="ECO:0000256" key="2">
    <source>
        <dbReference type="ARBA" id="ARBA00011975"/>
    </source>
</evidence>
<dbReference type="InterPro" id="IPR050390">
    <property type="entry name" value="C5-Methyltransferase"/>
</dbReference>
<evidence type="ECO:0000256" key="7">
    <source>
        <dbReference type="ARBA" id="ARBA00023125"/>
    </source>
</evidence>
<dbReference type="PANTHER" id="PTHR23068:SF56">
    <property type="entry name" value="DNA (CYTOSINE-5)-METHYLTRANSFERASE DRM2-LIKE"/>
    <property type="match status" value="1"/>
</dbReference>
<keyword evidence="13" id="KW-1185">Reference proteome</keyword>
<feature type="domain" description="UBA" evidence="10">
    <location>
        <begin position="39"/>
        <end position="83"/>
    </location>
</feature>
<dbReference type="AlphaFoldDB" id="A0AAW1JSA2"/>
<dbReference type="EMBL" id="JBDFQZ010000007">
    <property type="protein sequence ID" value="KAK9707384.1"/>
    <property type="molecule type" value="Genomic_DNA"/>
</dbReference>
<accession>A0AAW1JSA2</accession>
<dbReference type="GO" id="GO:0003677">
    <property type="term" value="F:DNA binding"/>
    <property type="evidence" value="ECO:0007669"/>
    <property type="project" value="UniProtKB-KW"/>
</dbReference>
<keyword evidence="6" id="KW-0677">Repeat</keyword>
<dbReference type="GO" id="GO:0005634">
    <property type="term" value="C:nucleus"/>
    <property type="evidence" value="ECO:0007669"/>
    <property type="project" value="UniProtKB-SubCell"/>
</dbReference>
<evidence type="ECO:0000256" key="3">
    <source>
        <dbReference type="ARBA" id="ARBA00022603"/>
    </source>
</evidence>
<dbReference type="PROSITE" id="PS50030">
    <property type="entry name" value="UBA"/>
    <property type="match status" value="1"/>
</dbReference>
<proteinExistence type="predicted"/>
<reference evidence="12" key="1">
    <citation type="submission" date="2024-03" db="EMBL/GenBank/DDBJ databases">
        <title>WGS assembly of Saponaria officinalis var. Norfolk2.</title>
        <authorList>
            <person name="Jenkins J."/>
            <person name="Shu S."/>
            <person name="Grimwood J."/>
            <person name="Barry K."/>
            <person name="Goodstein D."/>
            <person name="Schmutz J."/>
            <person name="Leebens-Mack J."/>
            <person name="Osbourn A."/>
        </authorList>
    </citation>
    <scope>NUCLEOTIDE SEQUENCE [LARGE SCALE GENOMIC DNA]</scope>
    <source>
        <strain evidence="12">JIC</strain>
    </source>
</reference>
<dbReference type="InterPro" id="IPR015940">
    <property type="entry name" value="UBA"/>
</dbReference>
<dbReference type="Gene3D" id="3.40.50.150">
    <property type="entry name" value="Vaccinia Virus protein VP39"/>
    <property type="match status" value="2"/>
</dbReference>
<keyword evidence="7" id="KW-0238">DNA-binding</keyword>
<dbReference type="GO" id="GO:0003886">
    <property type="term" value="F:DNA (cytosine-5-)-methyltransferase activity"/>
    <property type="evidence" value="ECO:0007669"/>
    <property type="project" value="UniProtKB-EC"/>
</dbReference>
<evidence type="ECO:0000259" key="10">
    <source>
        <dbReference type="PROSITE" id="PS50030"/>
    </source>
</evidence>
<evidence type="ECO:0000256" key="1">
    <source>
        <dbReference type="ARBA" id="ARBA00004123"/>
    </source>
</evidence>
<dbReference type="InterPro" id="IPR009060">
    <property type="entry name" value="UBA-like_sf"/>
</dbReference>
<evidence type="ECO:0000256" key="5">
    <source>
        <dbReference type="ARBA" id="ARBA00022691"/>
    </source>
</evidence>
<protein>
    <recommendedName>
        <fullName evidence="2">DNA (cytosine-5-)-methyltransferase</fullName>
        <ecNumber evidence="2">2.1.1.37</ecNumber>
    </recommendedName>
</protein>
<evidence type="ECO:0000259" key="11">
    <source>
        <dbReference type="PROSITE" id="PS51680"/>
    </source>
</evidence>
<feature type="domain" description="SAM-dependent MTase DRM-type" evidence="11">
    <location>
        <begin position="225"/>
        <end position="550"/>
    </location>
</feature>
<organism evidence="12 13">
    <name type="scientific">Saponaria officinalis</name>
    <name type="common">Common soapwort</name>
    <name type="synonym">Lychnis saponaria</name>
    <dbReference type="NCBI Taxonomy" id="3572"/>
    <lineage>
        <taxon>Eukaryota</taxon>
        <taxon>Viridiplantae</taxon>
        <taxon>Streptophyta</taxon>
        <taxon>Embryophyta</taxon>
        <taxon>Tracheophyta</taxon>
        <taxon>Spermatophyta</taxon>
        <taxon>Magnoliopsida</taxon>
        <taxon>eudicotyledons</taxon>
        <taxon>Gunneridae</taxon>
        <taxon>Pentapetalae</taxon>
        <taxon>Caryophyllales</taxon>
        <taxon>Caryophyllaceae</taxon>
        <taxon>Caryophylleae</taxon>
        <taxon>Saponaria</taxon>
    </lineage>
</organism>
<feature type="region of interest" description="Disordered" evidence="9">
    <location>
        <begin position="90"/>
        <end position="111"/>
    </location>
</feature>
<name>A0AAW1JSA2_SAPOF</name>
<evidence type="ECO:0000313" key="12">
    <source>
        <dbReference type="EMBL" id="KAK9707384.1"/>
    </source>
</evidence>
<evidence type="ECO:0000313" key="13">
    <source>
        <dbReference type="Proteomes" id="UP001443914"/>
    </source>
</evidence>
<dbReference type="EC" id="2.1.1.37" evidence="2"/>
<keyword evidence="4" id="KW-0808">Transferase</keyword>
<comment type="subcellular location">
    <subcellularLocation>
        <location evidence="1">Nucleus</location>
    </subcellularLocation>
</comment>
<dbReference type="InterPro" id="IPR029063">
    <property type="entry name" value="SAM-dependent_MTases_sf"/>
</dbReference>
<evidence type="ECO:0000256" key="4">
    <source>
        <dbReference type="ARBA" id="ARBA00022679"/>
    </source>
</evidence>
<comment type="caution">
    <text evidence="12">The sequence shown here is derived from an EMBL/GenBank/DDBJ whole genome shotgun (WGS) entry which is preliminary data.</text>
</comment>
<dbReference type="Proteomes" id="UP001443914">
    <property type="component" value="Unassembled WGS sequence"/>
</dbReference>
<keyword evidence="5" id="KW-0949">S-adenosyl-L-methionine</keyword>
<dbReference type="PANTHER" id="PTHR23068">
    <property type="entry name" value="DNA CYTOSINE-5- -METHYLTRANSFERASE 3-RELATED"/>
    <property type="match status" value="1"/>
</dbReference>
<dbReference type="PROSITE" id="PS51680">
    <property type="entry name" value="SAM_MT_DRM"/>
    <property type="match status" value="1"/>
</dbReference>
<evidence type="ECO:0000256" key="9">
    <source>
        <dbReference type="SAM" id="MobiDB-lite"/>
    </source>
</evidence>
<dbReference type="Gene3D" id="1.10.8.10">
    <property type="entry name" value="DNA helicase RuvA subunit, C-terminal domain"/>
    <property type="match status" value="1"/>
</dbReference>
<dbReference type="InterPro" id="IPR030380">
    <property type="entry name" value="SAM_MeTfrase_DRM"/>
</dbReference>
<dbReference type="SUPFAM" id="SSF46934">
    <property type="entry name" value="UBA-like"/>
    <property type="match status" value="1"/>
</dbReference>